<dbReference type="Bgee" id="ENSMUSG00000060216">
    <property type="expression patterns" value="Expressed in granulocyte and 247 other cell types or tissues"/>
</dbReference>
<organism evidence="1 3">
    <name type="scientific">Mus musculus</name>
    <name type="common">Mouse</name>
    <dbReference type="NCBI Taxonomy" id="10090"/>
    <lineage>
        <taxon>Eukaryota</taxon>
        <taxon>Metazoa</taxon>
        <taxon>Chordata</taxon>
        <taxon>Craniata</taxon>
        <taxon>Vertebrata</taxon>
        <taxon>Euteleostomi</taxon>
        <taxon>Mammalia</taxon>
        <taxon>Eutheria</taxon>
        <taxon>Euarchontoglires</taxon>
        <taxon>Glires</taxon>
        <taxon>Rodentia</taxon>
        <taxon>Myomorpha</taxon>
        <taxon>Muroidea</taxon>
        <taxon>Muridae</taxon>
        <taxon>Murinae</taxon>
        <taxon>Mus</taxon>
        <taxon>Mus</taxon>
    </lineage>
</organism>
<reference evidence="1" key="4">
    <citation type="submission" date="2025-09" db="UniProtKB">
        <authorList>
            <consortium name="Ensembl"/>
        </authorList>
    </citation>
    <scope>IDENTIFICATION</scope>
    <source>
        <strain evidence="1">C57BL/6J</strain>
    </source>
</reference>
<gene>
    <name evidence="1 2" type="primary">Arrb2</name>
</gene>
<sequence>MGEKPGTSGVFLSVLLGSSRSRALTASSPCTWASATL</sequence>
<reference evidence="1" key="3">
    <citation type="submission" date="2025-08" db="UniProtKB">
        <authorList>
            <consortium name="Ensembl"/>
        </authorList>
    </citation>
    <scope>IDENTIFICATION</scope>
    <source>
        <strain evidence="1">C57BL/6J</strain>
    </source>
</reference>
<keyword evidence="3" id="KW-1185">Reference proteome</keyword>
<dbReference type="Proteomes" id="UP000000589">
    <property type="component" value="Chromosome 11"/>
</dbReference>
<dbReference type="ExpressionAtlas" id="G3UZ54">
    <property type="expression patterns" value="baseline and differential"/>
</dbReference>
<dbReference type="HOGENOM" id="CLU_3350898_0_0_1"/>
<dbReference type="VEuPathDB" id="HostDB:ENSMUSG00000060216"/>
<reference evidence="1 3" key="1">
    <citation type="journal article" date="2009" name="PLoS Biol.">
        <title>Lineage-specific biology revealed by a finished genome assembly of the mouse.</title>
        <authorList>
            <consortium name="Mouse Genome Sequencing Consortium"/>
            <person name="Church D.M."/>
            <person name="Goodstadt L."/>
            <person name="Hillier L.W."/>
            <person name="Zody M.C."/>
            <person name="Goldstein S."/>
            <person name="She X."/>
            <person name="Bult C.J."/>
            <person name="Agarwala R."/>
            <person name="Cherry J.L."/>
            <person name="DiCuccio M."/>
            <person name="Hlavina W."/>
            <person name="Kapustin Y."/>
            <person name="Meric P."/>
            <person name="Maglott D."/>
            <person name="Birtle Z."/>
            <person name="Marques A.C."/>
            <person name="Graves T."/>
            <person name="Zhou S."/>
            <person name="Teague B."/>
            <person name="Potamousis K."/>
            <person name="Churas C."/>
            <person name="Place M."/>
            <person name="Herschleb J."/>
            <person name="Runnheim R."/>
            <person name="Forrest D."/>
            <person name="Amos-Landgraf J."/>
            <person name="Schwartz D.C."/>
            <person name="Cheng Z."/>
            <person name="Lindblad-Toh K."/>
            <person name="Eichler E.E."/>
            <person name="Ponting C.P."/>
        </authorList>
    </citation>
    <scope>NUCLEOTIDE SEQUENCE [LARGE SCALE GENOMIC DNA]</scope>
    <source>
        <strain evidence="1 3">C57BL/6J</strain>
    </source>
</reference>
<evidence type="ECO:0000313" key="3">
    <source>
        <dbReference type="Proteomes" id="UP000000589"/>
    </source>
</evidence>
<accession>G3UZ54</accession>
<name>G3UZ54_MOUSE</name>
<dbReference type="GeneTree" id="ENSGT00950000182887"/>
<dbReference type="MGI" id="MGI:99474">
    <property type="gene designation" value="Arrb2"/>
</dbReference>
<protein>
    <submittedName>
        <fullName evidence="1">Arrestin, beta 2</fullName>
    </submittedName>
</protein>
<dbReference type="AGR" id="MGI:99474"/>
<evidence type="ECO:0000313" key="2">
    <source>
        <dbReference type="MGI" id="MGI:99474"/>
    </source>
</evidence>
<evidence type="ECO:0000313" key="1">
    <source>
        <dbReference type="Ensembl" id="ENSMUSP00000134349.2"/>
    </source>
</evidence>
<dbReference type="Antibodypedia" id="23372">
    <property type="antibodies" value="364 antibodies from 36 providers"/>
</dbReference>
<reference evidence="1 3" key="2">
    <citation type="journal article" date="2011" name="PLoS Biol.">
        <title>Modernizing reference genome assemblies.</title>
        <authorList>
            <person name="Church D.M."/>
            <person name="Schneider V.A."/>
            <person name="Graves T."/>
            <person name="Auger K."/>
            <person name="Cunningham F."/>
            <person name="Bouk N."/>
            <person name="Chen H.C."/>
            <person name="Agarwala R."/>
            <person name="McLaren W.M."/>
            <person name="Ritchie G.R."/>
            <person name="Albracht D."/>
            <person name="Kremitzki M."/>
            <person name="Rock S."/>
            <person name="Kotkiewicz H."/>
            <person name="Kremitzki C."/>
            <person name="Wollam A."/>
            <person name="Trani L."/>
            <person name="Fulton L."/>
            <person name="Fulton R."/>
            <person name="Matthews L."/>
            <person name="Whitehead S."/>
            <person name="Chow W."/>
            <person name="Torrance J."/>
            <person name="Dunn M."/>
            <person name="Harden G."/>
            <person name="Threadgold G."/>
            <person name="Wood J."/>
            <person name="Collins J."/>
            <person name="Heath P."/>
            <person name="Griffiths G."/>
            <person name="Pelan S."/>
            <person name="Grafham D."/>
            <person name="Eichler E.E."/>
            <person name="Weinstock G."/>
            <person name="Mardis E.R."/>
            <person name="Wilson R.K."/>
            <person name="Howe K."/>
            <person name="Flicek P."/>
            <person name="Hubbard T."/>
        </authorList>
    </citation>
    <scope>NUCLEOTIDE SEQUENCE [LARGE SCALE GENOMIC DNA]</scope>
    <source>
        <strain evidence="1 3">C57BL/6J</strain>
    </source>
</reference>
<dbReference type="AlphaFoldDB" id="G3UZ54"/>
<dbReference type="Ensembl" id="ENSMUST00000128748.8">
    <property type="protein sequence ID" value="ENSMUSP00000134349.2"/>
    <property type="gene ID" value="ENSMUSG00000060216.16"/>
</dbReference>
<proteinExistence type="predicted"/>